<keyword evidence="3" id="KW-1185">Reference proteome</keyword>
<feature type="transmembrane region" description="Helical" evidence="1">
    <location>
        <begin position="127"/>
        <end position="147"/>
    </location>
</feature>
<evidence type="ECO:0000313" key="2">
    <source>
        <dbReference type="EMBL" id="MFC7188476.1"/>
    </source>
</evidence>
<accession>A0ABD5YMV2</accession>
<protein>
    <submittedName>
        <fullName evidence="2">Uncharacterized protein</fullName>
    </submittedName>
</protein>
<dbReference type="GeneID" id="76198007"/>
<comment type="caution">
    <text evidence="2">The sequence shown here is derived from an EMBL/GenBank/DDBJ whole genome shotgun (WGS) entry which is preliminary data.</text>
</comment>
<keyword evidence="1" id="KW-0812">Transmembrane</keyword>
<feature type="transmembrane region" description="Helical" evidence="1">
    <location>
        <begin position="159"/>
        <end position="178"/>
    </location>
</feature>
<feature type="transmembrane region" description="Helical" evidence="1">
    <location>
        <begin position="58"/>
        <end position="79"/>
    </location>
</feature>
<evidence type="ECO:0000256" key="1">
    <source>
        <dbReference type="SAM" id="Phobius"/>
    </source>
</evidence>
<dbReference type="EMBL" id="JBHTAX010000001">
    <property type="protein sequence ID" value="MFC7188476.1"/>
    <property type="molecule type" value="Genomic_DNA"/>
</dbReference>
<keyword evidence="1" id="KW-0472">Membrane</keyword>
<dbReference type="Proteomes" id="UP001596417">
    <property type="component" value="Unassembled WGS sequence"/>
</dbReference>
<evidence type="ECO:0000313" key="3">
    <source>
        <dbReference type="Proteomes" id="UP001596417"/>
    </source>
</evidence>
<dbReference type="AlphaFoldDB" id="A0ABD5YMV2"/>
<gene>
    <name evidence="2" type="ORF">ACFQL7_00450</name>
</gene>
<sequence length="181" mass="19146">MERNIRSLFSFDIGIDEIEGIIGASLFGALQANLILHFHPDGLEAVKMLGATVREPTLTGGALLLFVCGVLLGLPFLAFASGSVNSFVTTIIALSSKSTLLQKLLVPLLNISALGVTLFALGQVYGLAVGVVFYGFGVPLWLSLIGYSGAYALPSLGLIPLFAWMTYGGMMGLIYGVIMER</sequence>
<name>A0ABD5YMV2_9EURY</name>
<feature type="transmembrane region" description="Helical" evidence="1">
    <location>
        <begin position="100"/>
        <end position="121"/>
    </location>
</feature>
<proteinExistence type="predicted"/>
<keyword evidence="1" id="KW-1133">Transmembrane helix</keyword>
<organism evidence="2 3">
    <name type="scientific">Halocatena marina</name>
    <dbReference type="NCBI Taxonomy" id="2934937"/>
    <lineage>
        <taxon>Archaea</taxon>
        <taxon>Methanobacteriati</taxon>
        <taxon>Methanobacteriota</taxon>
        <taxon>Stenosarchaea group</taxon>
        <taxon>Halobacteria</taxon>
        <taxon>Halobacteriales</taxon>
        <taxon>Natronomonadaceae</taxon>
        <taxon>Halocatena</taxon>
    </lineage>
</organism>
<dbReference type="RefSeq" id="WP_264822389.1">
    <property type="nucleotide sequence ID" value="NZ_CP110249.1"/>
</dbReference>
<reference evidence="2 3" key="1">
    <citation type="journal article" date="2019" name="Int. J. Syst. Evol. Microbiol.">
        <title>The Global Catalogue of Microorganisms (GCM) 10K type strain sequencing project: providing services to taxonomists for standard genome sequencing and annotation.</title>
        <authorList>
            <consortium name="The Broad Institute Genomics Platform"/>
            <consortium name="The Broad Institute Genome Sequencing Center for Infectious Disease"/>
            <person name="Wu L."/>
            <person name="Ma J."/>
        </authorList>
    </citation>
    <scope>NUCLEOTIDE SEQUENCE [LARGE SCALE GENOMIC DNA]</scope>
    <source>
        <strain evidence="2 3">RDMS1</strain>
    </source>
</reference>